<evidence type="ECO:0000313" key="2">
    <source>
        <dbReference type="EMBL" id="OHE93844.1"/>
    </source>
</evidence>
<dbReference type="EMBL" id="MJBS01000111">
    <property type="protein sequence ID" value="OHE93844.1"/>
    <property type="molecule type" value="Genomic_DNA"/>
</dbReference>
<dbReference type="AlphaFoldDB" id="A0A1G4AXH4"/>
<gene>
    <name evidence="2" type="ORF">CORC01_10865</name>
</gene>
<protein>
    <submittedName>
        <fullName evidence="2">Uncharacterized protein</fullName>
    </submittedName>
</protein>
<sequence length="101" mass="11278">MRDPRVPFGLALVSRLDRIHRDSSARAFPTRRSHSPLEDVPAHRAVAPLQPSYSVDSNSPMDIHRSTASFPSRGFEAEYYHLSLAHLSAFDFSQSDEPSGN</sequence>
<accession>A0A1G4AXH4</accession>
<feature type="region of interest" description="Disordered" evidence="1">
    <location>
        <begin position="24"/>
        <end position="60"/>
    </location>
</feature>
<feature type="compositionally biased region" description="Polar residues" evidence="1">
    <location>
        <begin position="51"/>
        <end position="60"/>
    </location>
</feature>
<dbReference type="RefSeq" id="XP_022471008.1">
    <property type="nucleotide sequence ID" value="XM_022622492.1"/>
</dbReference>
<keyword evidence="3" id="KW-1185">Reference proteome</keyword>
<dbReference type="GeneID" id="34564002"/>
<dbReference type="Proteomes" id="UP000176998">
    <property type="component" value="Unassembled WGS sequence"/>
</dbReference>
<organism evidence="2 3">
    <name type="scientific">Colletotrichum orchidophilum</name>
    <dbReference type="NCBI Taxonomy" id="1209926"/>
    <lineage>
        <taxon>Eukaryota</taxon>
        <taxon>Fungi</taxon>
        <taxon>Dikarya</taxon>
        <taxon>Ascomycota</taxon>
        <taxon>Pezizomycotina</taxon>
        <taxon>Sordariomycetes</taxon>
        <taxon>Hypocreomycetidae</taxon>
        <taxon>Glomerellales</taxon>
        <taxon>Glomerellaceae</taxon>
        <taxon>Colletotrichum</taxon>
    </lineage>
</organism>
<evidence type="ECO:0000256" key="1">
    <source>
        <dbReference type="SAM" id="MobiDB-lite"/>
    </source>
</evidence>
<evidence type="ECO:0000313" key="3">
    <source>
        <dbReference type="Proteomes" id="UP000176998"/>
    </source>
</evidence>
<reference evidence="2 3" key="1">
    <citation type="submission" date="2016-09" db="EMBL/GenBank/DDBJ databases">
        <authorList>
            <person name="Capua I."/>
            <person name="De Benedictis P."/>
            <person name="Joannis T."/>
            <person name="Lombin L.H."/>
            <person name="Cattoli G."/>
        </authorList>
    </citation>
    <scope>NUCLEOTIDE SEQUENCE [LARGE SCALE GENOMIC DNA]</scope>
    <source>
        <strain evidence="2 3">IMI 309357</strain>
    </source>
</reference>
<name>A0A1G4AXH4_9PEZI</name>
<comment type="caution">
    <text evidence="2">The sequence shown here is derived from an EMBL/GenBank/DDBJ whole genome shotgun (WGS) entry which is preliminary data.</text>
</comment>
<proteinExistence type="predicted"/>